<evidence type="ECO:0000313" key="2">
    <source>
        <dbReference type="EMBL" id="AGP30066.1"/>
    </source>
</evidence>
<dbReference type="STRING" id="1200352.A606_02065"/>
<proteinExistence type="predicted"/>
<dbReference type="AlphaFoldDB" id="S4XBV6"/>
<protein>
    <submittedName>
        <fullName evidence="2">Integrase</fullName>
    </submittedName>
</protein>
<organism evidence="2 3">
    <name type="scientific">Corynebacterium terpenotabidum Y-11</name>
    <dbReference type="NCBI Taxonomy" id="1200352"/>
    <lineage>
        <taxon>Bacteria</taxon>
        <taxon>Bacillati</taxon>
        <taxon>Actinomycetota</taxon>
        <taxon>Actinomycetes</taxon>
        <taxon>Mycobacteriales</taxon>
        <taxon>Corynebacteriaceae</taxon>
        <taxon>Corynebacterium</taxon>
    </lineage>
</organism>
<keyword evidence="3" id="KW-1185">Reference proteome</keyword>
<dbReference type="EMBL" id="CP003696">
    <property type="protein sequence ID" value="AGP30066.1"/>
    <property type="molecule type" value="Genomic_DNA"/>
</dbReference>
<evidence type="ECO:0000256" key="1">
    <source>
        <dbReference type="SAM" id="MobiDB-lite"/>
    </source>
</evidence>
<dbReference type="HOGENOM" id="CLU_2315544_0_0_11"/>
<dbReference type="Proteomes" id="UP000014809">
    <property type="component" value="Chromosome"/>
</dbReference>
<accession>S4XBV6</accession>
<dbReference type="KEGG" id="cter:A606_02065"/>
<name>S4XBV6_9CORY</name>
<feature type="region of interest" description="Disordered" evidence="1">
    <location>
        <begin position="25"/>
        <end position="46"/>
    </location>
</feature>
<feature type="compositionally biased region" description="Basic and acidic residues" evidence="1">
    <location>
        <begin position="37"/>
        <end position="46"/>
    </location>
</feature>
<dbReference type="eggNOG" id="COG2801">
    <property type="taxonomic scope" value="Bacteria"/>
</dbReference>
<reference evidence="2 3" key="1">
    <citation type="submission" date="2012-06" db="EMBL/GenBank/DDBJ databases">
        <title>Complete genome sequence of Corynebacterium terpenotabidum Y-11 (=DSM 44721).</title>
        <authorList>
            <person name="Ruckert C."/>
            <person name="Albersmeier A."/>
            <person name="Al-Dilaimi A."/>
            <person name="Szczepanowski R."/>
            <person name="Kalinowski J."/>
        </authorList>
    </citation>
    <scope>NUCLEOTIDE SEQUENCE [LARGE SCALE GENOMIC DNA]</scope>
    <source>
        <strain evidence="2 3">Y-11</strain>
    </source>
</reference>
<dbReference type="PATRIC" id="fig|1200352.3.peg.420"/>
<gene>
    <name evidence="2" type="ORF">A606_02065</name>
</gene>
<evidence type="ECO:0000313" key="3">
    <source>
        <dbReference type="Proteomes" id="UP000014809"/>
    </source>
</evidence>
<sequence>MVTVVVDGVVTGSYRYTTLEDVTAKTSDIGSSDDEDRQAGEPMADRTGWRITSSNSWWSVFGKKRGKVHYPGPTARDDPCAVVDEHGRTRHAFVAERVS</sequence>